<protein>
    <submittedName>
        <fullName evidence="2">Uncharacterized protein</fullName>
    </submittedName>
</protein>
<dbReference type="AlphaFoldDB" id="A0A7S0DM47"/>
<evidence type="ECO:0000256" key="1">
    <source>
        <dbReference type="SAM" id="MobiDB-lite"/>
    </source>
</evidence>
<reference evidence="2" key="1">
    <citation type="submission" date="2021-01" db="EMBL/GenBank/DDBJ databases">
        <authorList>
            <person name="Corre E."/>
            <person name="Pelletier E."/>
            <person name="Niang G."/>
            <person name="Scheremetjew M."/>
            <person name="Finn R."/>
            <person name="Kale V."/>
            <person name="Holt S."/>
            <person name="Cochrane G."/>
            <person name="Meng A."/>
            <person name="Brown T."/>
            <person name="Cohen L."/>
        </authorList>
    </citation>
    <scope>NUCLEOTIDE SEQUENCE</scope>
    <source>
        <strain evidence="2">CCMP2058</strain>
    </source>
</reference>
<sequence>MEAPLSRIEALVAGKTGLSDMKNLERKREALRLKIELCYTRELGITMLKLHPKITLLEKVRRYWGACESRDNFGEKNLNIVRISTLISRWTPASWTVGALALVETIARASTPQVRIAPFVLLAAFPWIRQMESDFGTLLLLDSSYSRLAYEGRRLIREVQPDSYLLKGKQYDTENEAQFEKDYQIRAFMNNRFLKQHGSSLEKARVQAYKDLEKTNIKPLQLHPLDVPDYTKQYANSLPNDFSMPDSTSLNPTDSYRTTRSTQNDKYEAEAVEVSEPTEAYEAVDKLEPVDQYIPVDAFHPVEEWEPLEQLETIEPLAQEVDSITVSENYVPEDRNTGTWDAESPINAERSAFERRRRRIENAMQRRAREQEKKQSKGSNDKN</sequence>
<organism evidence="2">
    <name type="scientific">Amorphochlora amoebiformis</name>
    <dbReference type="NCBI Taxonomy" id="1561963"/>
    <lineage>
        <taxon>Eukaryota</taxon>
        <taxon>Sar</taxon>
        <taxon>Rhizaria</taxon>
        <taxon>Cercozoa</taxon>
        <taxon>Chlorarachniophyceae</taxon>
        <taxon>Amorphochlora</taxon>
    </lineage>
</organism>
<gene>
    <name evidence="2" type="ORF">LAMO00422_LOCUS18218</name>
</gene>
<feature type="compositionally biased region" description="Polar residues" evidence="1">
    <location>
        <begin position="239"/>
        <end position="262"/>
    </location>
</feature>
<feature type="region of interest" description="Disordered" evidence="1">
    <location>
        <begin position="239"/>
        <end position="267"/>
    </location>
</feature>
<evidence type="ECO:0000313" key="2">
    <source>
        <dbReference type="EMBL" id="CAD8459265.1"/>
    </source>
</evidence>
<name>A0A7S0DM47_9EUKA</name>
<feature type="compositionally biased region" description="Basic and acidic residues" evidence="1">
    <location>
        <begin position="367"/>
        <end position="383"/>
    </location>
</feature>
<accession>A0A7S0DM47</accession>
<dbReference type="EMBL" id="HBEM01026770">
    <property type="protein sequence ID" value="CAD8459265.1"/>
    <property type="molecule type" value="Transcribed_RNA"/>
</dbReference>
<proteinExistence type="predicted"/>
<feature type="region of interest" description="Disordered" evidence="1">
    <location>
        <begin position="328"/>
        <end position="383"/>
    </location>
</feature>